<dbReference type="InterPro" id="IPR001387">
    <property type="entry name" value="Cro/C1-type_HTH"/>
</dbReference>
<dbReference type="SUPFAM" id="SSF51182">
    <property type="entry name" value="RmlC-like cupins"/>
    <property type="match status" value="1"/>
</dbReference>
<dbReference type="SUPFAM" id="SSF47413">
    <property type="entry name" value="lambda repressor-like DNA-binding domains"/>
    <property type="match status" value="1"/>
</dbReference>
<dbReference type="eggNOG" id="COG1396">
    <property type="taxonomic scope" value="Bacteria"/>
</dbReference>
<evidence type="ECO:0000256" key="1">
    <source>
        <dbReference type="ARBA" id="ARBA00023125"/>
    </source>
</evidence>
<dbReference type="Pfam" id="PF07883">
    <property type="entry name" value="Cupin_2"/>
    <property type="match status" value="1"/>
</dbReference>
<dbReference type="GO" id="GO:0005829">
    <property type="term" value="C:cytosol"/>
    <property type="evidence" value="ECO:0007669"/>
    <property type="project" value="TreeGrafter"/>
</dbReference>
<dbReference type="OrthoDB" id="513181at2"/>
<dbReference type="SMART" id="SM00530">
    <property type="entry name" value="HTH_XRE"/>
    <property type="match status" value="1"/>
</dbReference>
<dbReference type="PROSITE" id="PS50943">
    <property type="entry name" value="HTH_CROC1"/>
    <property type="match status" value="1"/>
</dbReference>
<feature type="domain" description="HTH cro/C1-type" evidence="2">
    <location>
        <begin position="17"/>
        <end position="71"/>
    </location>
</feature>
<dbReference type="Gene3D" id="2.60.120.10">
    <property type="entry name" value="Jelly Rolls"/>
    <property type="match status" value="1"/>
</dbReference>
<dbReference type="RefSeq" id="WP_012933914.1">
    <property type="nucleotide sequence ID" value="NC_013739.1"/>
</dbReference>
<name>D3F7K1_CONWI</name>
<evidence type="ECO:0000259" key="2">
    <source>
        <dbReference type="PROSITE" id="PS50943"/>
    </source>
</evidence>
<organism evidence="3 4">
    <name type="scientific">Conexibacter woesei (strain DSM 14684 / CCUG 47730 / CIP 108061 / JCM 11494 / NBRC 100937 / ID131577)</name>
    <dbReference type="NCBI Taxonomy" id="469383"/>
    <lineage>
        <taxon>Bacteria</taxon>
        <taxon>Bacillati</taxon>
        <taxon>Actinomycetota</taxon>
        <taxon>Thermoleophilia</taxon>
        <taxon>Solirubrobacterales</taxon>
        <taxon>Conexibacteraceae</taxon>
        <taxon>Conexibacter</taxon>
    </lineage>
</organism>
<dbReference type="Gene3D" id="1.10.260.40">
    <property type="entry name" value="lambda repressor-like DNA-binding domains"/>
    <property type="match status" value="1"/>
</dbReference>
<dbReference type="STRING" id="469383.Cwoe_2440"/>
<dbReference type="GO" id="GO:0003677">
    <property type="term" value="F:DNA binding"/>
    <property type="evidence" value="ECO:0007669"/>
    <property type="project" value="UniProtKB-KW"/>
</dbReference>
<dbReference type="InterPro" id="IPR011051">
    <property type="entry name" value="RmlC_Cupin_sf"/>
</dbReference>
<keyword evidence="4" id="KW-1185">Reference proteome</keyword>
<sequence>MDGAAPLDTLDALGPRLRRARRARDLTMEQVAERSAISQSSLSRLEAGLRQPSLAQLLTLARIYDVAVGELLEEAGARPAAVIDPATAPEQEANGLRFRVVDRQDPGAALSALRVTVPAERAGEGRGERAGAAGGDAVASRRYAHTGDEWLYVLAGRLRLTLGERVHVLDPGMAAHFDAATPHRLDAEDGRDAELLLIAARLPAARPPAETRGRTAREAP</sequence>
<keyword evidence="1" id="KW-0238">DNA-binding</keyword>
<dbReference type="KEGG" id="cwo:Cwoe_2440"/>
<dbReference type="AlphaFoldDB" id="D3F7K1"/>
<dbReference type="PANTHER" id="PTHR46797">
    <property type="entry name" value="HTH-TYPE TRANSCRIPTIONAL REGULATOR"/>
    <property type="match status" value="1"/>
</dbReference>
<dbReference type="HOGENOM" id="CLU_085376_2_0_11"/>
<evidence type="ECO:0000313" key="3">
    <source>
        <dbReference type="EMBL" id="ADB50863.1"/>
    </source>
</evidence>
<dbReference type="InterPro" id="IPR013096">
    <property type="entry name" value="Cupin_2"/>
</dbReference>
<dbReference type="CDD" id="cd02209">
    <property type="entry name" value="cupin_XRE_C"/>
    <property type="match status" value="1"/>
</dbReference>
<dbReference type="EMBL" id="CP001854">
    <property type="protein sequence ID" value="ADB50863.1"/>
    <property type="molecule type" value="Genomic_DNA"/>
</dbReference>
<proteinExistence type="predicted"/>
<dbReference type="Pfam" id="PF13560">
    <property type="entry name" value="HTH_31"/>
    <property type="match status" value="1"/>
</dbReference>
<reference evidence="4" key="2">
    <citation type="submission" date="2010-01" db="EMBL/GenBank/DDBJ databases">
        <title>The complete genome of Conexibacter woesei DSM 14684.</title>
        <authorList>
            <consortium name="US DOE Joint Genome Institute (JGI-PGF)"/>
            <person name="Lucas S."/>
            <person name="Copeland A."/>
            <person name="Lapidus A."/>
            <person name="Glavina del Rio T."/>
            <person name="Dalin E."/>
            <person name="Tice H."/>
            <person name="Bruce D."/>
            <person name="Goodwin L."/>
            <person name="Pitluck S."/>
            <person name="Kyrpides N."/>
            <person name="Mavromatis K."/>
            <person name="Ivanova N."/>
            <person name="Mikhailova N."/>
            <person name="Chertkov O."/>
            <person name="Brettin T."/>
            <person name="Detter J.C."/>
            <person name="Han C."/>
            <person name="Larimer F."/>
            <person name="Land M."/>
            <person name="Hauser L."/>
            <person name="Markowitz V."/>
            <person name="Cheng J.-F."/>
            <person name="Hugenholtz P."/>
            <person name="Woyke T."/>
            <person name="Wu D."/>
            <person name="Pukall R."/>
            <person name="Steenblock K."/>
            <person name="Schneider S."/>
            <person name="Klenk H.-P."/>
            <person name="Eisen J.A."/>
        </authorList>
    </citation>
    <scope>NUCLEOTIDE SEQUENCE [LARGE SCALE GENOMIC DNA]</scope>
    <source>
        <strain evidence="4">DSM 14684 / CIP 108061 / JCM 11494 / NBRC 100937 / ID131577</strain>
    </source>
</reference>
<protein>
    <submittedName>
        <fullName evidence="3">Transcriptional regulator, XRE family</fullName>
    </submittedName>
</protein>
<dbReference type="CDD" id="cd00093">
    <property type="entry name" value="HTH_XRE"/>
    <property type="match status" value="1"/>
</dbReference>
<accession>D3F7K1</accession>
<dbReference type="GO" id="GO:0003700">
    <property type="term" value="F:DNA-binding transcription factor activity"/>
    <property type="evidence" value="ECO:0007669"/>
    <property type="project" value="TreeGrafter"/>
</dbReference>
<evidence type="ECO:0000313" key="4">
    <source>
        <dbReference type="Proteomes" id="UP000008229"/>
    </source>
</evidence>
<reference evidence="3 4" key="1">
    <citation type="journal article" date="2010" name="Stand. Genomic Sci.">
        <title>Complete genome sequence of Conexibacter woesei type strain (ID131577).</title>
        <authorList>
            <person name="Pukall R."/>
            <person name="Lapidus A."/>
            <person name="Glavina Del Rio T."/>
            <person name="Copeland A."/>
            <person name="Tice H."/>
            <person name="Cheng J.-F."/>
            <person name="Lucas S."/>
            <person name="Chen F."/>
            <person name="Nolan M."/>
            <person name="Bruce D."/>
            <person name="Goodwin L."/>
            <person name="Pitluck S."/>
            <person name="Mavromatis K."/>
            <person name="Ivanova N."/>
            <person name="Ovchinnikova G."/>
            <person name="Pati A."/>
            <person name="Chen A."/>
            <person name="Palaniappan K."/>
            <person name="Land M."/>
            <person name="Hauser L."/>
            <person name="Chang Y.-J."/>
            <person name="Jeffries C.D."/>
            <person name="Chain P."/>
            <person name="Meincke L."/>
            <person name="Sims D."/>
            <person name="Brettin T."/>
            <person name="Detter J.C."/>
            <person name="Rohde M."/>
            <person name="Goeker M."/>
            <person name="Bristow J."/>
            <person name="Eisen J.A."/>
            <person name="Markowitz V."/>
            <person name="Kyrpides N.C."/>
            <person name="Klenk H.-P."/>
            <person name="Hugenholtz P."/>
        </authorList>
    </citation>
    <scope>NUCLEOTIDE SEQUENCE [LARGE SCALE GENOMIC DNA]</scope>
    <source>
        <strain evidence="4">DSM 14684 / CIP 108061 / JCM 11494 / NBRC 100937 / ID131577</strain>
    </source>
</reference>
<dbReference type="InterPro" id="IPR010982">
    <property type="entry name" value="Lambda_DNA-bd_dom_sf"/>
</dbReference>
<dbReference type="PANTHER" id="PTHR46797:SF1">
    <property type="entry name" value="METHYLPHOSPHONATE SYNTHASE"/>
    <property type="match status" value="1"/>
</dbReference>
<dbReference type="InterPro" id="IPR050807">
    <property type="entry name" value="TransReg_Diox_bact_type"/>
</dbReference>
<dbReference type="eggNOG" id="COG3837">
    <property type="taxonomic scope" value="Bacteria"/>
</dbReference>
<gene>
    <name evidence="3" type="ordered locus">Cwoe_2440</name>
</gene>
<dbReference type="Proteomes" id="UP000008229">
    <property type="component" value="Chromosome"/>
</dbReference>
<dbReference type="InterPro" id="IPR014710">
    <property type="entry name" value="RmlC-like_jellyroll"/>
</dbReference>